<evidence type="ECO:0000313" key="3">
    <source>
        <dbReference type="EMBL" id="PPQ76116.1"/>
    </source>
</evidence>
<comment type="caution">
    <text evidence="3">The sequence shown here is derived from an EMBL/GenBank/DDBJ whole genome shotgun (WGS) entry which is preliminary data.</text>
</comment>
<dbReference type="AlphaFoldDB" id="A0A409WCA6"/>
<feature type="domain" description="Heterokaryon incompatibility" evidence="1">
    <location>
        <begin position="23"/>
        <end position="123"/>
    </location>
</feature>
<dbReference type="Pfam" id="PF06985">
    <property type="entry name" value="HET"/>
    <property type="match status" value="1"/>
</dbReference>
<dbReference type="Pfam" id="PF26640">
    <property type="entry name" value="DUF8212"/>
    <property type="match status" value="1"/>
</dbReference>
<sequence>MRLINVETLQLCEIPKPDSDHPFAILSHTWGTDEITFQEFSAQTGTEKAGYSKIIRSCAQAALHDFKHIWIDTCCIDKTSSSELSEAINSMYMWYKEANVCYVYLSDVNSDEGVADMSSFRQSRWFTRGWTLQELIAPRYVVFFDRDWNEIGTKLSLRQEISDITGVPTELLSGLREAPLHSFCIAQRMSWAANRQTTRDEDIAYCLMGIFNVNMPILYGEGKRSFIRLQHEILKDSDDQSLFAWVNPETPETYTGNIVTKGVLVD</sequence>
<name>A0A409WCA6_9AGAR</name>
<organism evidence="3 4">
    <name type="scientific">Gymnopilus dilepis</name>
    <dbReference type="NCBI Taxonomy" id="231916"/>
    <lineage>
        <taxon>Eukaryota</taxon>
        <taxon>Fungi</taxon>
        <taxon>Dikarya</taxon>
        <taxon>Basidiomycota</taxon>
        <taxon>Agaricomycotina</taxon>
        <taxon>Agaricomycetes</taxon>
        <taxon>Agaricomycetidae</taxon>
        <taxon>Agaricales</taxon>
        <taxon>Agaricineae</taxon>
        <taxon>Hymenogastraceae</taxon>
        <taxon>Gymnopilus</taxon>
    </lineage>
</organism>
<keyword evidence="4" id="KW-1185">Reference proteome</keyword>
<reference evidence="3 4" key="1">
    <citation type="journal article" date="2018" name="Evol. Lett.">
        <title>Horizontal gene cluster transfer increased hallucinogenic mushroom diversity.</title>
        <authorList>
            <person name="Reynolds H.T."/>
            <person name="Vijayakumar V."/>
            <person name="Gluck-Thaler E."/>
            <person name="Korotkin H.B."/>
            <person name="Matheny P.B."/>
            <person name="Slot J.C."/>
        </authorList>
    </citation>
    <scope>NUCLEOTIDE SEQUENCE [LARGE SCALE GENOMIC DNA]</scope>
    <source>
        <strain evidence="3 4">SRW20</strain>
    </source>
</reference>
<dbReference type="OrthoDB" id="2654851at2759"/>
<dbReference type="InParanoid" id="A0A409WCA6"/>
<evidence type="ECO:0000313" key="4">
    <source>
        <dbReference type="Proteomes" id="UP000284706"/>
    </source>
</evidence>
<dbReference type="STRING" id="231916.A0A409WCA6"/>
<feature type="domain" description="DUF8212" evidence="2">
    <location>
        <begin position="224"/>
        <end position="247"/>
    </location>
</feature>
<accession>A0A409WCA6</accession>
<dbReference type="PANTHER" id="PTHR10622:SF10">
    <property type="entry name" value="HET DOMAIN-CONTAINING PROTEIN"/>
    <property type="match status" value="1"/>
</dbReference>
<protein>
    <submittedName>
        <fullName evidence="3">Uncharacterized protein</fullName>
    </submittedName>
</protein>
<evidence type="ECO:0000259" key="2">
    <source>
        <dbReference type="Pfam" id="PF26640"/>
    </source>
</evidence>
<proteinExistence type="predicted"/>
<feature type="non-terminal residue" evidence="3">
    <location>
        <position position="266"/>
    </location>
</feature>
<dbReference type="PANTHER" id="PTHR10622">
    <property type="entry name" value="HET DOMAIN-CONTAINING PROTEIN"/>
    <property type="match status" value="1"/>
</dbReference>
<evidence type="ECO:0000259" key="1">
    <source>
        <dbReference type="Pfam" id="PF06985"/>
    </source>
</evidence>
<gene>
    <name evidence="3" type="ORF">CVT26_011671</name>
</gene>
<dbReference type="EMBL" id="NHYE01005194">
    <property type="protein sequence ID" value="PPQ76116.1"/>
    <property type="molecule type" value="Genomic_DNA"/>
</dbReference>
<dbReference type="InterPro" id="IPR010730">
    <property type="entry name" value="HET"/>
</dbReference>
<dbReference type="Proteomes" id="UP000284706">
    <property type="component" value="Unassembled WGS sequence"/>
</dbReference>
<dbReference type="InterPro" id="IPR058525">
    <property type="entry name" value="DUF8212"/>
</dbReference>